<keyword evidence="2" id="KW-0472">Membrane</keyword>
<name>A0AA37BL28_9ACTN</name>
<evidence type="ECO:0000256" key="1">
    <source>
        <dbReference type="SAM" id="MobiDB-lite"/>
    </source>
</evidence>
<dbReference type="AlphaFoldDB" id="A0AA37BL28"/>
<keyword evidence="2" id="KW-0812">Transmembrane</keyword>
<evidence type="ECO:0000313" key="4">
    <source>
        <dbReference type="Proteomes" id="UP000627984"/>
    </source>
</evidence>
<feature type="transmembrane region" description="Helical" evidence="2">
    <location>
        <begin position="72"/>
        <end position="102"/>
    </location>
</feature>
<accession>A0AA37BL28</accession>
<sequence>MPEARPSGGGSCRGGRCTVEDRRPVRAGGPGRAEAVSGERGGAARFTPESKTGMTADESGHSLAVWQMISEIMTIVIVLGIAGLAMLVLSVVVLVVLAVLALTTGREQDGNGTLRR</sequence>
<protein>
    <submittedName>
        <fullName evidence="3">Uncharacterized protein</fullName>
    </submittedName>
</protein>
<reference evidence="3" key="2">
    <citation type="submission" date="2022-09" db="EMBL/GenBank/DDBJ databases">
        <authorList>
            <person name="Sun Q."/>
            <person name="Ohkuma M."/>
        </authorList>
    </citation>
    <scope>NUCLEOTIDE SEQUENCE</scope>
    <source>
        <strain evidence="3">JCM 3093</strain>
    </source>
</reference>
<evidence type="ECO:0000256" key="2">
    <source>
        <dbReference type="SAM" id="Phobius"/>
    </source>
</evidence>
<comment type="caution">
    <text evidence="3">The sequence shown here is derived from an EMBL/GenBank/DDBJ whole genome shotgun (WGS) entry which is preliminary data.</text>
</comment>
<keyword evidence="2" id="KW-1133">Transmembrane helix</keyword>
<reference evidence="3" key="1">
    <citation type="journal article" date="2014" name="Int. J. Syst. Evol. Microbiol.">
        <title>Complete genome sequence of Corynebacterium casei LMG S-19264T (=DSM 44701T), isolated from a smear-ripened cheese.</title>
        <authorList>
            <consortium name="US DOE Joint Genome Institute (JGI-PGF)"/>
            <person name="Walter F."/>
            <person name="Albersmeier A."/>
            <person name="Kalinowski J."/>
            <person name="Ruckert C."/>
        </authorList>
    </citation>
    <scope>NUCLEOTIDE SEQUENCE</scope>
    <source>
        <strain evidence="3">JCM 3093</strain>
    </source>
</reference>
<evidence type="ECO:0000313" key="3">
    <source>
        <dbReference type="EMBL" id="GGK87334.1"/>
    </source>
</evidence>
<gene>
    <name evidence="3" type="ORF">GCM10010126_53350</name>
</gene>
<dbReference type="EMBL" id="BMQD01000019">
    <property type="protein sequence ID" value="GGK87334.1"/>
    <property type="molecule type" value="Genomic_DNA"/>
</dbReference>
<feature type="region of interest" description="Disordered" evidence="1">
    <location>
        <begin position="1"/>
        <end position="57"/>
    </location>
</feature>
<proteinExistence type="predicted"/>
<dbReference type="Proteomes" id="UP000627984">
    <property type="component" value="Unassembled WGS sequence"/>
</dbReference>
<organism evidence="3 4">
    <name type="scientific">Planomonospora parontospora</name>
    <dbReference type="NCBI Taxonomy" id="58119"/>
    <lineage>
        <taxon>Bacteria</taxon>
        <taxon>Bacillati</taxon>
        <taxon>Actinomycetota</taxon>
        <taxon>Actinomycetes</taxon>
        <taxon>Streptosporangiales</taxon>
        <taxon>Streptosporangiaceae</taxon>
        <taxon>Planomonospora</taxon>
    </lineage>
</organism>